<dbReference type="Gene3D" id="1.10.540.10">
    <property type="entry name" value="Acyl-CoA dehydrogenase/oxidase, N-terminal domain"/>
    <property type="match status" value="1"/>
</dbReference>
<dbReference type="InterPro" id="IPR046373">
    <property type="entry name" value="Acyl-CoA_Oxase/DH_mid-dom_sf"/>
</dbReference>
<dbReference type="Pfam" id="PF00441">
    <property type="entry name" value="Acyl-CoA_dh_1"/>
    <property type="match status" value="1"/>
</dbReference>
<feature type="domain" description="Acyl-CoA oxidase/dehydrogenase middle" evidence="7">
    <location>
        <begin position="122"/>
        <end position="216"/>
    </location>
</feature>
<keyword evidence="10" id="KW-1185">Reference proteome</keyword>
<proteinExistence type="inferred from homology"/>
<sequence length="379" mass="39822">MGWELDDEHADFRGTCRAFTDRTVRPLVAEAEATGTFPARLWKELGAAGLLGLVTPEEFGGAGGDSLAVALLAEELTRASGGIAVTALVSAYMAGPHIVRYGTPEQQRRWLAPLAAGDAVAAIAVTEPGTGSDVAGITSTARRSGDGWVLDGRKMFITNAGLADVLVVAARTGGPGHGGITLFLVERGARGLSFGRPLAKMGWHSSDTREVVLDAVELPADAVLGIQGRGFHQIMEGFQLERVALAAMGLGHAAECIDLVRAHVRDREAFGAPLAHLQTVRHRVAAMEVELEAARLVTYQAAARLDAGHLDALQSVARAKYAAALAANRVVDDAVQLFGGAGFVEESPVARHYRDARILRIGGGTDEIQLEILSKGMAS</sequence>
<dbReference type="InterPro" id="IPR036250">
    <property type="entry name" value="AcylCo_DH-like_C"/>
</dbReference>
<accession>A0ABP9PEX1</accession>
<organism evidence="9 10">
    <name type="scientific">Pseudonocardia adelaidensis</name>
    <dbReference type="NCBI Taxonomy" id="648754"/>
    <lineage>
        <taxon>Bacteria</taxon>
        <taxon>Bacillati</taxon>
        <taxon>Actinomycetota</taxon>
        <taxon>Actinomycetes</taxon>
        <taxon>Pseudonocardiales</taxon>
        <taxon>Pseudonocardiaceae</taxon>
        <taxon>Pseudonocardia</taxon>
    </lineage>
</organism>
<evidence type="ECO:0000256" key="4">
    <source>
        <dbReference type="ARBA" id="ARBA00022827"/>
    </source>
</evidence>
<name>A0ABP9PEX1_9PSEU</name>
<evidence type="ECO:0000256" key="5">
    <source>
        <dbReference type="RuleBase" id="RU362125"/>
    </source>
</evidence>
<evidence type="ECO:0000256" key="1">
    <source>
        <dbReference type="ARBA" id="ARBA00001974"/>
    </source>
</evidence>
<dbReference type="SUPFAM" id="SSF47203">
    <property type="entry name" value="Acyl-CoA dehydrogenase C-terminal domain-like"/>
    <property type="match status" value="1"/>
</dbReference>
<comment type="similarity">
    <text evidence="2 5">Belongs to the acyl-CoA dehydrogenase family.</text>
</comment>
<keyword evidence="4 5" id="KW-0274">FAD</keyword>
<dbReference type="InterPro" id="IPR013786">
    <property type="entry name" value="AcylCoA_DH/ox_N"/>
</dbReference>
<keyword evidence="3 5" id="KW-0285">Flavoprotein</keyword>
<dbReference type="PIRSF" id="PIRSF016578">
    <property type="entry name" value="HsaA"/>
    <property type="match status" value="1"/>
</dbReference>
<evidence type="ECO:0000259" key="6">
    <source>
        <dbReference type="Pfam" id="PF00441"/>
    </source>
</evidence>
<keyword evidence="5" id="KW-0560">Oxidoreductase</keyword>
<evidence type="ECO:0000259" key="7">
    <source>
        <dbReference type="Pfam" id="PF02770"/>
    </source>
</evidence>
<dbReference type="Pfam" id="PF02771">
    <property type="entry name" value="Acyl-CoA_dh_N"/>
    <property type="match status" value="1"/>
</dbReference>
<gene>
    <name evidence="9" type="ORF">GCM10023320_82780</name>
</gene>
<dbReference type="PANTHER" id="PTHR43884">
    <property type="entry name" value="ACYL-COA DEHYDROGENASE"/>
    <property type="match status" value="1"/>
</dbReference>
<dbReference type="InterPro" id="IPR006089">
    <property type="entry name" value="Acyl-CoA_DH_CS"/>
</dbReference>
<dbReference type="InterPro" id="IPR037069">
    <property type="entry name" value="AcylCoA_DH/ox_N_sf"/>
</dbReference>
<dbReference type="InterPro" id="IPR009075">
    <property type="entry name" value="AcylCo_DH/oxidase_C"/>
</dbReference>
<feature type="domain" description="Acyl-CoA dehydrogenase/oxidase N-terminal" evidence="8">
    <location>
        <begin position="7"/>
        <end position="118"/>
    </location>
</feature>
<comment type="cofactor">
    <cofactor evidence="1 5">
        <name>FAD</name>
        <dbReference type="ChEBI" id="CHEBI:57692"/>
    </cofactor>
</comment>
<dbReference type="Pfam" id="PF02770">
    <property type="entry name" value="Acyl-CoA_dh_M"/>
    <property type="match status" value="1"/>
</dbReference>
<dbReference type="EMBL" id="BAABJO010000061">
    <property type="protein sequence ID" value="GAA5142484.1"/>
    <property type="molecule type" value="Genomic_DNA"/>
</dbReference>
<dbReference type="Gene3D" id="2.40.110.10">
    <property type="entry name" value="Butyryl-CoA Dehydrogenase, subunit A, domain 2"/>
    <property type="match status" value="1"/>
</dbReference>
<dbReference type="PANTHER" id="PTHR43884:SF12">
    <property type="entry name" value="ISOVALERYL-COA DEHYDROGENASE, MITOCHONDRIAL-RELATED"/>
    <property type="match status" value="1"/>
</dbReference>
<evidence type="ECO:0000259" key="8">
    <source>
        <dbReference type="Pfam" id="PF02771"/>
    </source>
</evidence>
<dbReference type="Proteomes" id="UP001500804">
    <property type="component" value="Unassembled WGS sequence"/>
</dbReference>
<protein>
    <submittedName>
        <fullName evidence="9">Acyl-CoA dehydrogenase family protein</fullName>
    </submittedName>
</protein>
<dbReference type="SUPFAM" id="SSF56645">
    <property type="entry name" value="Acyl-CoA dehydrogenase NM domain-like"/>
    <property type="match status" value="1"/>
</dbReference>
<dbReference type="Gene3D" id="1.20.140.10">
    <property type="entry name" value="Butyryl-CoA Dehydrogenase, subunit A, domain 3"/>
    <property type="match status" value="1"/>
</dbReference>
<comment type="caution">
    <text evidence="9">The sequence shown here is derived from an EMBL/GenBank/DDBJ whole genome shotgun (WGS) entry which is preliminary data.</text>
</comment>
<dbReference type="InterPro" id="IPR006091">
    <property type="entry name" value="Acyl-CoA_Oxase/DH_mid-dom"/>
</dbReference>
<evidence type="ECO:0000313" key="10">
    <source>
        <dbReference type="Proteomes" id="UP001500804"/>
    </source>
</evidence>
<dbReference type="RefSeq" id="WP_345613390.1">
    <property type="nucleotide sequence ID" value="NZ_BAABJO010000061.1"/>
</dbReference>
<dbReference type="PROSITE" id="PS00073">
    <property type="entry name" value="ACYL_COA_DH_2"/>
    <property type="match status" value="1"/>
</dbReference>
<evidence type="ECO:0000256" key="3">
    <source>
        <dbReference type="ARBA" id="ARBA00022630"/>
    </source>
</evidence>
<dbReference type="InterPro" id="IPR009100">
    <property type="entry name" value="AcylCoA_DH/oxidase_NM_dom_sf"/>
</dbReference>
<evidence type="ECO:0000313" key="9">
    <source>
        <dbReference type="EMBL" id="GAA5142484.1"/>
    </source>
</evidence>
<feature type="domain" description="Acyl-CoA dehydrogenase/oxidase C-terminal" evidence="6">
    <location>
        <begin position="228"/>
        <end position="377"/>
    </location>
</feature>
<reference evidence="10" key="1">
    <citation type="journal article" date="2019" name="Int. J. Syst. Evol. Microbiol.">
        <title>The Global Catalogue of Microorganisms (GCM) 10K type strain sequencing project: providing services to taxonomists for standard genome sequencing and annotation.</title>
        <authorList>
            <consortium name="The Broad Institute Genomics Platform"/>
            <consortium name="The Broad Institute Genome Sequencing Center for Infectious Disease"/>
            <person name="Wu L."/>
            <person name="Ma J."/>
        </authorList>
    </citation>
    <scope>NUCLEOTIDE SEQUENCE [LARGE SCALE GENOMIC DNA]</scope>
    <source>
        <strain evidence="10">JCM 18302</strain>
    </source>
</reference>
<evidence type="ECO:0000256" key="2">
    <source>
        <dbReference type="ARBA" id="ARBA00009347"/>
    </source>
</evidence>